<dbReference type="Gene3D" id="2.130.10.10">
    <property type="entry name" value="YVTN repeat-like/Quinoprotein amine dehydrogenase"/>
    <property type="match status" value="1"/>
</dbReference>
<evidence type="ECO:0000256" key="1">
    <source>
        <dbReference type="ARBA" id="ARBA00022574"/>
    </source>
</evidence>
<evidence type="ECO:0000256" key="2">
    <source>
        <dbReference type="ARBA" id="ARBA00022737"/>
    </source>
</evidence>
<comment type="caution">
    <text evidence="3">The sequence shown here is derived from an EMBL/GenBank/DDBJ whole genome shotgun (WGS) entry which is preliminary data.</text>
</comment>
<dbReference type="InterPro" id="IPR050505">
    <property type="entry name" value="WDR55/POC1"/>
</dbReference>
<accession>A0A2H2ZYU3</accession>
<protein>
    <recommendedName>
        <fullName evidence="5">Anaphase-promoting complex subunit 4 WD40 domain-containing protein</fullName>
    </recommendedName>
</protein>
<dbReference type="InterPro" id="IPR001680">
    <property type="entry name" value="WD40_rpt"/>
</dbReference>
<dbReference type="PANTHER" id="PTHR44019:SF8">
    <property type="entry name" value="POC1 CENTRIOLAR PROTEIN HOMOLOG"/>
    <property type="match status" value="1"/>
</dbReference>
<dbReference type="AlphaFoldDB" id="A0A2H2ZYU3"/>
<sequence length="273" mass="29691">MAFNPNPDIVALVVSYCDGRLCLFDYSSMTLSITIPDVYAQSLACSTDGHSLVTGSSHGTIKIFDFDHDYDRKLILAPIYRIDRLYDSVRGVAFSSSGLRFLDVHSQQCRVWEPASLVRKTNELESISDAATLPVTTVRMSTGAEEPQITSLLAISENGHHIIAGKQGGDVCLFSTIDGAEVDTLYRHARGVSVVHVAFGEVRNLIISADDSGRVLIGEIVMPLSNIASQSKDQKNPAVQIVLDKRFGGAVVSLLVNREADRLLIMGHSVDEL</sequence>
<dbReference type="InterPro" id="IPR015943">
    <property type="entry name" value="WD40/YVTN_repeat-like_dom_sf"/>
</dbReference>
<dbReference type="EMBL" id="LFMI01000825">
    <property type="protein sequence ID" value="OTA08160.1"/>
    <property type="molecule type" value="Genomic_DNA"/>
</dbReference>
<proteinExistence type="predicted"/>
<dbReference type="SUPFAM" id="SSF50978">
    <property type="entry name" value="WD40 repeat-like"/>
    <property type="match status" value="1"/>
</dbReference>
<dbReference type="Proteomes" id="UP000219286">
    <property type="component" value="Unassembled WGS sequence"/>
</dbReference>
<dbReference type="Pfam" id="PF00400">
    <property type="entry name" value="WD40"/>
    <property type="match status" value="1"/>
</dbReference>
<keyword evidence="2" id="KW-0677">Repeat</keyword>
<evidence type="ECO:0008006" key="5">
    <source>
        <dbReference type="Google" id="ProtNLM"/>
    </source>
</evidence>
<evidence type="ECO:0000313" key="3">
    <source>
        <dbReference type="EMBL" id="OTA08160.1"/>
    </source>
</evidence>
<dbReference type="InterPro" id="IPR036322">
    <property type="entry name" value="WD40_repeat_dom_sf"/>
</dbReference>
<gene>
    <name evidence="3" type="ORF">A9Z42_0091080</name>
</gene>
<reference evidence="3 4" key="1">
    <citation type="journal article" date="2015" name="Genome Announc.">
        <title>Genome sequence and annotation of Trichoderma parareesei, the ancestor of the cellulase producer Trichoderma reesei.</title>
        <authorList>
            <person name="Yang D."/>
            <person name="Pomraning K."/>
            <person name="Kopchinskiy A."/>
            <person name="Karimi Aghcheh R."/>
            <person name="Atanasova L."/>
            <person name="Chenthamara K."/>
            <person name="Baker S.E."/>
            <person name="Zhang R."/>
            <person name="Shen Q."/>
            <person name="Freitag M."/>
            <person name="Kubicek C.P."/>
            <person name="Druzhinina I.S."/>
        </authorList>
    </citation>
    <scope>NUCLEOTIDE SEQUENCE [LARGE SCALE GENOMIC DNA]</scope>
    <source>
        <strain evidence="3 4">CBS 125925</strain>
    </source>
</reference>
<keyword evidence="4" id="KW-1185">Reference proteome</keyword>
<name>A0A2H2ZYU3_TRIPA</name>
<dbReference type="PANTHER" id="PTHR44019">
    <property type="entry name" value="WD REPEAT-CONTAINING PROTEIN 55"/>
    <property type="match status" value="1"/>
</dbReference>
<organism evidence="3 4">
    <name type="scientific">Trichoderma parareesei</name>
    <name type="common">Filamentous fungus</name>
    <dbReference type="NCBI Taxonomy" id="858221"/>
    <lineage>
        <taxon>Eukaryota</taxon>
        <taxon>Fungi</taxon>
        <taxon>Dikarya</taxon>
        <taxon>Ascomycota</taxon>
        <taxon>Pezizomycotina</taxon>
        <taxon>Sordariomycetes</taxon>
        <taxon>Hypocreomycetidae</taxon>
        <taxon>Hypocreales</taxon>
        <taxon>Hypocreaceae</taxon>
        <taxon>Trichoderma</taxon>
    </lineage>
</organism>
<keyword evidence="1" id="KW-0853">WD repeat</keyword>
<evidence type="ECO:0000313" key="4">
    <source>
        <dbReference type="Proteomes" id="UP000219286"/>
    </source>
</evidence>